<dbReference type="PANTHER" id="PTHR40266:SF2">
    <property type="entry name" value="TOXIN HIGB-1"/>
    <property type="match status" value="1"/>
</dbReference>
<evidence type="ECO:0000313" key="2">
    <source>
        <dbReference type="Proteomes" id="UP000323337"/>
    </source>
</evidence>
<dbReference type="EMBL" id="VSIV01000256">
    <property type="protein sequence ID" value="TYB32822.1"/>
    <property type="molecule type" value="Genomic_DNA"/>
</dbReference>
<protein>
    <submittedName>
        <fullName evidence="1">Peptidase</fullName>
    </submittedName>
</protein>
<dbReference type="Gene3D" id="3.30.2310.20">
    <property type="entry name" value="RelE-like"/>
    <property type="match status" value="1"/>
</dbReference>
<dbReference type="Proteomes" id="UP000323337">
    <property type="component" value="Unassembled WGS sequence"/>
</dbReference>
<proteinExistence type="predicted"/>
<name>A0A5D0MK90_FLESI</name>
<dbReference type="RefSeq" id="WP_303701663.1">
    <property type="nucleotide sequence ID" value="NZ_VSIV01000256.1"/>
</dbReference>
<reference evidence="1 2" key="1">
    <citation type="submission" date="2019-08" db="EMBL/GenBank/DDBJ databases">
        <title>Genomic characterization of a novel candidate phylum (ARYD3) from a high temperature, high salinity tertiary oil reservoir in north central Oklahoma, USA.</title>
        <authorList>
            <person name="Youssef N.H."/>
            <person name="Yadav A."/>
            <person name="Elshahed M.S."/>
        </authorList>
    </citation>
    <scope>NUCLEOTIDE SEQUENCE [LARGE SCALE GENOMIC DNA]</scope>
    <source>
        <strain evidence="1">ARYD1</strain>
    </source>
</reference>
<dbReference type="InterPro" id="IPR007711">
    <property type="entry name" value="HigB-1"/>
</dbReference>
<accession>A0A5D0MK90</accession>
<dbReference type="AlphaFoldDB" id="A0A5D0MK90"/>
<dbReference type="PANTHER" id="PTHR40266">
    <property type="entry name" value="TOXIN HIGB-1"/>
    <property type="match status" value="1"/>
</dbReference>
<dbReference type="Pfam" id="PF05015">
    <property type="entry name" value="HigB-like_toxin"/>
    <property type="match status" value="1"/>
</dbReference>
<gene>
    <name evidence="1" type="ORF">FXF49_09530</name>
</gene>
<sequence length="92" mass="10621">MIKSFEHKGLEEYFYDGSKKGIKPQHAQKLADILDRLDAANDIRDMNYPGSALHQLKGKNKDFWAVKVTGNWRVTFRFGDGNAESVNYLDYH</sequence>
<comment type="caution">
    <text evidence="1">The sequence shown here is derived from an EMBL/GenBank/DDBJ whole genome shotgun (WGS) entry which is preliminary data.</text>
</comment>
<evidence type="ECO:0000313" key="1">
    <source>
        <dbReference type="EMBL" id="TYB32822.1"/>
    </source>
</evidence>
<dbReference type="InterPro" id="IPR035093">
    <property type="entry name" value="RelE/ParE_toxin_dom_sf"/>
</dbReference>
<organism evidence="1 2">
    <name type="scientific">Flexistipes sinusarabici</name>
    <dbReference type="NCBI Taxonomy" id="2352"/>
    <lineage>
        <taxon>Bacteria</taxon>
        <taxon>Pseudomonadati</taxon>
        <taxon>Deferribacterota</taxon>
        <taxon>Deferribacteres</taxon>
        <taxon>Deferribacterales</taxon>
        <taxon>Flexistipitaceae</taxon>
        <taxon>Flexistipes</taxon>
    </lineage>
</organism>
<dbReference type="SUPFAM" id="SSF143011">
    <property type="entry name" value="RelE-like"/>
    <property type="match status" value="1"/>
</dbReference>